<feature type="transmembrane region" description="Helical" evidence="1">
    <location>
        <begin position="20"/>
        <end position="39"/>
    </location>
</feature>
<dbReference type="AlphaFoldDB" id="A0A318H449"/>
<comment type="caution">
    <text evidence="2">The sequence shown here is derived from an EMBL/GenBank/DDBJ whole genome shotgun (WGS) entry which is preliminary data.</text>
</comment>
<evidence type="ECO:0000256" key="1">
    <source>
        <dbReference type="SAM" id="Phobius"/>
    </source>
</evidence>
<organism evidence="2 3">
    <name type="scientific">Mycolicibacterium moriokaense</name>
    <dbReference type="NCBI Taxonomy" id="39691"/>
    <lineage>
        <taxon>Bacteria</taxon>
        <taxon>Bacillati</taxon>
        <taxon>Actinomycetota</taxon>
        <taxon>Actinomycetes</taxon>
        <taxon>Mycobacteriales</taxon>
        <taxon>Mycobacteriaceae</taxon>
        <taxon>Mycolicibacterium</taxon>
    </lineage>
</organism>
<dbReference type="Proteomes" id="UP000247781">
    <property type="component" value="Unassembled WGS sequence"/>
</dbReference>
<protein>
    <submittedName>
        <fullName evidence="2">Uncharacterized protein</fullName>
    </submittedName>
</protein>
<dbReference type="PROSITE" id="PS51257">
    <property type="entry name" value="PROKAR_LIPOPROTEIN"/>
    <property type="match status" value="1"/>
</dbReference>
<dbReference type="EMBL" id="QJJU01000081">
    <property type="protein sequence ID" value="PXW93720.1"/>
    <property type="molecule type" value="Genomic_DNA"/>
</dbReference>
<keyword evidence="1" id="KW-1133">Transmembrane helix</keyword>
<keyword evidence="1" id="KW-0472">Membrane</keyword>
<evidence type="ECO:0000313" key="3">
    <source>
        <dbReference type="Proteomes" id="UP000247781"/>
    </source>
</evidence>
<reference evidence="2 3" key="2">
    <citation type="submission" date="2018-06" db="EMBL/GenBank/DDBJ databases">
        <title>Sequencing of bacterial isolates from soil warming experiment in Harvard Forest, Massachusetts, USA.</title>
        <authorList>
            <person name="Deangelis K.PhD."/>
        </authorList>
    </citation>
    <scope>NUCLEOTIDE SEQUENCE [LARGE SCALE GENOMIC DNA]</scope>
    <source>
        <strain evidence="2 3">GAS496</strain>
    </source>
</reference>
<name>A0A318H449_9MYCO</name>
<keyword evidence="1" id="KW-0812">Transmembrane</keyword>
<gene>
    <name evidence="2" type="ORF">C8E89_1811</name>
</gene>
<reference evidence="3" key="1">
    <citation type="submission" date="2018-05" db="EMBL/GenBank/DDBJ databases">
        <authorList>
            <person name="Deangelis K."/>
            <person name="Huntemann M."/>
            <person name="Clum A."/>
            <person name="Pillay M."/>
            <person name="Palaniappan K."/>
            <person name="Varghese N."/>
            <person name="Mikhailova N."/>
            <person name="Stamatis D."/>
            <person name="Reddy T."/>
            <person name="Daum C."/>
            <person name="Shapiro N."/>
            <person name="Ivanova N."/>
            <person name="Kyrpides N."/>
            <person name="Woyke T."/>
        </authorList>
    </citation>
    <scope>NUCLEOTIDE SEQUENCE [LARGE SCALE GENOMIC DNA]</scope>
    <source>
        <strain evidence="3">GAS496</strain>
    </source>
</reference>
<accession>A0A318H449</accession>
<evidence type="ECO:0000313" key="2">
    <source>
        <dbReference type="EMBL" id="PXW93720.1"/>
    </source>
</evidence>
<sequence length="99" mass="11118">MGFSLRFQQTTILPVSPTALLIIVALACAGLAIAYLLAIGTPEGMRRVKCPNCGQKQYVIALNPLWECCLCRQASLTPPTHIEHEKRIREQIRWELLDD</sequence>
<proteinExistence type="predicted"/>
<keyword evidence="3" id="KW-1185">Reference proteome</keyword>